<proteinExistence type="inferred from homology"/>
<dbReference type="InterPro" id="IPR001126">
    <property type="entry name" value="UmuC"/>
</dbReference>
<dbReference type="EMBL" id="JBHSHD010000010">
    <property type="protein sequence ID" value="MFC4821233.1"/>
    <property type="molecule type" value="Genomic_DNA"/>
</dbReference>
<evidence type="ECO:0000313" key="5">
    <source>
        <dbReference type="Proteomes" id="UP001595886"/>
    </source>
</evidence>
<dbReference type="Pfam" id="PF00817">
    <property type="entry name" value="IMS"/>
    <property type="match status" value="1"/>
</dbReference>
<comment type="similarity">
    <text evidence="1">Belongs to the DNA polymerase type-Y family.</text>
</comment>
<dbReference type="InterPro" id="IPR043128">
    <property type="entry name" value="Rev_trsase/Diguanyl_cyclase"/>
</dbReference>
<dbReference type="CDD" id="cd03468">
    <property type="entry name" value="PolY_like"/>
    <property type="match status" value="1"/>
</dbReference>
<reference evidence="5" key="1">
    <citation type="journal article" date="2019" name="Int. J. Syst. Evol. Microbiol.">
        <title>The Global Catalogue of Microorganisms (GCM) 10K type strain sequencing project: providing services to taxonomists for standard genome sequencing and annotation.</title>
        <authorList>
            <consortium name="The Broad Institute Genomics Platform"/>
            <consortium name="The Broad Institute Genome Sequencing Center for Infectious Disease"/>
            <person name="Wu L."/>
            <person name="Ma J."/>
        </authorList>
    </citation>
    <scope>NUCLEOTIDE SEQUENCE [LARGE SCALE GENOMIC DNA]</scope>
    <source>
        <strain evidence="5">CCUG 30340</strain>
    </source>
</reference>
<dbReference type="PANTHER" id="PTHR35369:SF2">
    <property type="entry name" value="BLR3025 PROTEIN"/>
    <property type="match status" value="1"/>
</dbReference>
<accession>A0ABV9QWS6</accession>
<keyword evidence="5" id="KW-1185">Reference proteome</keyword>
<dbReference type="PANTHER" id="PTHR35369">
    <property type="entry name" value="BLR3025 PROTEIN-RELATED"/>
    <property type="match status" value="1"/>
</dbReference>
<feature type="domain" description="UmuC" evidence="3">
    <location>
        <begin position="22"/>
        <end position="146"/>
    </location>
</feature>
<evidence type="ECO:0000259" key="3">
    <source>
        <dbReference type="Pfam" id="PF00817"/>
    </source>
</evidence>
<dbReference type="SUPFAM" id="SSF56672">
    <property type="entry name" value="DNA/RNA polymerases"/>
    <property type="match status" value="1"/>
</dbReference>
<evidence type="ECO:0000313" key="4">
    <source>
        <dbReference type="EMBL" id="MFC4821233.1"/>
    </source>
</evidence>
<dbReference type="RefSeq" id="WP_380021518.1">
    <property type="nucleotide sequence ID" value="NZ_JBHSHD010000010.1"/>
</dbReference>
<sequence>MWACIRFSHWPLQALGAADEIQPCAVVEGQSPRRRIAFANAAAQATGVRAGHTLAAAQALCPRLKLRLRDEAAERHRLETLAAWAYRFSADVSLAPPDALLLEVGRSLSLFGGWPALERRLRSELGELGCAHRMAAAPNATAAHVLASRHDGLAIAAAAPLLHALGALPLAAGGLDEAVVAALCGMGFRTLRELFRLPRAELARRVGPTALDHLDRLRGQAAERLPRYRPPDRYERRLELNHGVESSTALLFPLRRLLAEFALFLAARDGGVQRFAVVLGHERAATTRIEIGLLTPARDAASLFDLARARLERIELPAAVHAMTLRADELPPLCPLHRDLFDRTRAEALDWPALVERLRARLGEDSVHGLACVAEHRPERAWRFVAADAGEATSRLAPKQEQRAASAAVAPRPLWLLPRPVPLRPAPAAILAGPERIESGWWDGGDRRRDYYLVRTRAGQRAWAFVDVAASEGWMLHGWFA</sequence>
<evidence type="ECO:0000256" key="2">
    <source>
        <dbReference type="ARBA" id="ARBA00022763"/>
    </source>
</evidence>
<protein>
    <submittedName>
        <fullName evidence="4">Y-family DNA polymerase</fullName>
    </submittedName>
</protein>
<gene>
    <name evidence="4" type="ORF">ACFO6Q_12925</name>
</gene>
<dbReference type="Proteomes" id="UP001595886">
    <property type="component" value="Unassembled WGS sequence"/>
</dbReference>
<evidence type="ECO:0000256" key="1">
    <source>
        <dbReference type="ARBA" id="ARBA00010945"/>
    </source>
</evidence>
<dbReference type="Gene3D" id="3.30.70.270">
    <property type="match status" value="1"/>
</dbReference>
<dbReference type="Gene3D" id="3.40.1170.60">
    <property type="match status" value="1"/>
</dbReference>
<name>A0ABV9QWS6_9GAMM</name>
<organism evidence="4 5">
    <name type="scientific">Dokdonella ginsengisoli</name>
    <dbReference type="NCBI Taxonomy" id="363846"/>
    <lineage>
        <taxon>Bacteria</taxon>
        <taxon>Pseudomonadati</taxon>
        <taxon>Pseudomonadota</taxon>
        <taxon>Gammaproteobacteria</taxon>
        <taxon>Lysobacterales</taxon>
        <taxon>Rhodanobacteraceae</taxon>
        <taxon>Dokdonella</taxon>
    </lineage>
</organism>
<dbReference type="InterPro" id="IPR050356">
    <property type="entry name" value="SulA_CellDiv_inhibitor"/>
</dbReference>
<keyword evidence="2" id="KW-0227">DNA damage</keyword>
<dbReference type="InterPro" id="IPR043502">
    <property type="entry name" value="DNA/RNA_pol_sf"/>
</dbReference>
<comment type="caution">
    <text evidence="4">The sequence shown here is derived from an EMBL/GenBank/DDBJ whole genome shotgun (WGS) entry which is preliminary data.</text>
</comment>